<evidence type="ECO:0000256" key="1">
    <source>
        <dbReference type="ARBA" id="ARBA00004141"/>
    </source>
</evidence>
<proteinExistence type="inferred from homology"/>
<evidence type="ECO:0000313" key="6">
    <source>
        <dbReference type="EMBL" id="QCD36259.1"/>
    </source>
</evidence>
<dbReference type="KEGG" id="mgod:E7746_10400"/>
<dbReference type="HAMAP" id="MF_00902">
    <property type="entry name" value="TatC"/>
    <property type="match status" value="1"/>
</dbReference>
<feature type="transmembrane region" description="Helical" evidence="5">
    <location>
        <begin position="237"/>
        <end position="266"/>
    </location>
</feature>
<dbReference type="GO" id="GO:0033281">
    <property type="term" value="C:TAT protein transport complex"/>
    <property type="evidence" value="ECO:0007669"/>
    <property type="project" value="UniProtKB-UniRule"/>
</dbReference>
<feature type="transmembrane region" description="Helical" evidence="5">
    <location>
        <begin position="114"/>
        <end position="133"/>
    </location>
</feature>
<dbReference type="GO" id="GO:0065002">
    <property type="term" value="P:intracellular protein transmembrane transport"/>
    <property type="evidence" value="ECO:0007669"/>
    <property type="project" value="TreeGrafter"/>
</dbReference>
<dbReference type="InterPro" id="IPR002033">
    <property type="entry name" value="TatC"/>
</dbReference>
<comment type="subunit">
    <text evidence="5">Forms a complex with TatA.</text>
</comment>
<sequence length="276" mass="31311">MPTTDNTVSSSTANDKEQLVEMTFWDHLDAMRSVLLRAAIVVTVLSVGFFTVMPDLFDRVILAPCRGDFVLYRLFNSITRLSEWLPDFSTDDFHVELINIQLASQFFIHISTSFWLALVFSCPIILYLLWGFISPALYSTERRSVQAAFVAGNLMFFLGVAVGYFIVFPVTLRFLAEYQVSASVPNQISLDSYMDNFLMMIFVMGLVFELPLLAWLLGKLGLVTRDMFRNYRRHAIVVLLVLAALITPTGAPFTLMVVFLPLYLLWEIGAMVVPSR</sequence>
<feature type="transmembrane region" description="Helical" evidence="5">
    <location>
        <begin position="154"/>
        <end position="176"/>
    </location>
</feature>
<comment type="caution">
    <text evidence="5">Lacks conserved residue(s) required for the propagation of feature annotation.</text>
</comment>
<keyword evidence="2 5" id="KW-0812">Transmembrane</keyword>
<keyword evidence="3 5" id="KW-1133">Transmembrane helix</keyword>
<keyword evidence="5" id="KW-0653">Protein transport</keyword>
<dbReference type="GO" id="GO:0043953">
    <property type="term" value="P:protein transport by the Tat complex"/>
    <property type="evidence" value="ECO:0007669"/>
    <property type="project" value="UniProtKB-UniRule"/>
</dbReference>
<evidence type="ECO:0000256" key="3">
    <source>
        <dbReference type="ARBA" id="ARBA00022989"/>
    </source>
</evidence>
<gene>
    <name evidence="5 6" type="primary">tatC</name>
    <name evidence="6" type="ORF">E7746_10400</name>
</gene>
<dbReference type="GO" id="GO:0009977">
    <property type="term" value="F:proton motive force dependent protein transmembrane transporter activity"/>
    <property type="evidence" value="ECO:0007669"/>
    <property type="project" value="TreeGrafter"/>
</dbReference>
<comment type="subcellular location">
    <subcellularLocation>
        <location evidence="5">Cell membrane</location>
        <topology evidence="5">Multi-pass membrane protein</topology>
    </subcellularLocation>
    <subcellularLocation>
        <location evidence="1">Membrane</location>
        <topology evidence="1">Multi-pass membrane protein</topology>
    </subcellularLocation>
</comment>
<keyword evidence="5" id="KW-0813">Transport</keyword>
<evidence type="ECO:0000256" key="4">
    <source>
        <dbReference type="ARBA" id="ARBA00023136"/>
    </source>
</evidence>
<dbReference type="RefSeq" id="WP_136410735.1">
    <property type="nucleotide sequence ID" value="NZ_CP039393.1"/>
</dbReference>
<dbReference type="Pfam" id="PF00902">
    <property type="entry name" value="TatC"/>
    <property type="match status" value="1"/>
</dbReference>
<dbReference type="PANTHER" id="PTHR30371">
    <property type="entry name" value="SEC-INDEPENDENT PROTEIN TRANSLOCASE PROTEIN TATC"/>
    <property type="match status" value="1"/>
</dbReference>
<dbReference type="OrthoDB" id="9777044at2"/>
<dbReference type="AlphaFoldDB" id="A0A4P7VQ58"/>
<name>A0A4P7VQ58_9BACT</name>
<keyword evidence="5" id="KW-1003">Cell membrane</keyword>
<dbReference type="NCBIfam" id="TIGR00945">
    <property type="entry name" value="tatC"/>
    <property type="match status" value="1"/>
</dbReference>
<evidence type="ECO:0000256" key="5">
    <source>
        <dbReference type="HAMAP-Rule" id="MF_00902"/>
    </source>
</evidence>
<protein>
    <recommendedName>
        <fullName evidence="5">Sec-independent protein translocase protein TatC</fullName>
    </recommendedName>
</protein>
<comment type="similarity">
    <text evidence="5">Belongs to the TatC family.</text>
</comment>
<reference evidence="6 7" key="1">
    <citation type="submission" date="2019-02" db="EMBL/GenBank/DDBJ databases">
        <title>Isolation and identification of novel species under the genus Muribaculum.</title>
        <authorList>
            <person name="Miyake S."/>
            <person name="Ding Y."/>
            <person name="Low A."/>
            <person name="Soh M."/>
            <person name="Seedorf H."/>
        </authorList>
    </citation>
    <scope>NUCLEOTIDE SEQUENCE [LARGE SCALE GENOMIC DNA]</scope>
    <source>
        <strain evidence="6 7">TLL-A4</strain>
    </source>
</reference>
<dbReference type="Proteomes" id="UP000297031">
    <property type="component" value="Chromosome"/>
</dbReference>
<keyword evidence="4 5" id="KW-0472">Membrane</keyword>
<organism evidence="6 7">
    <name type="scientific">Muribaculum gordoncarteri</name>
    <dbReference type="NCBI Taxonomy" id="2530390"/>
    <lineage>
        <taxon>Bacteria</taxon>
        <taxon>Pseudomonadati</taxon>
        <taxon>Bacteroidota</taxon>
        <taxon>Bacteroidia</taxon>
        <taxon>Bacteroidales</taxon>
        <taxon>Muribaculaceae</taxon>
        <taxon>Muribaculum</taxon>
    </lineage>
</organism>
<feature type="transmembrane region" description="Helical" evidence="5">
    <location>
        <begin position="34"/>
        <end position="53"/>
    </location>
</feature>
<evidence type="ECO:0000256" key="2">
    <source>
        <dbReference type="ARBA" id="ARBA00022692"/>
    </source>
</evidence>
<dbReference type="PRINTS" id="PR01840">
    <property type="entry name" value="TATCFAMILY"/>
</dbReference>
<comment type="function">
    <text evidence="5">Part of the twin-arginine translocation (Tat) system that transports large folded proteins containing a characteristic twin-arginine motif in their signal peptide across membranes.</text>
</comment>
<dbReference type="EMBL" id="CP039393">
    <property type="protein sequence ID" value="QCD36259.1"/>
    <property type="molecule type" value="Genomic_DNA"/>
</dbReference>
<feature type="transmembrane region" description="Helical" evidence="5">
    <location>
        <begin position="196"/>
        <end position="217"/>
    </location>
</feature>
<evidence type="ECO:0000313" key="7">
    <source>
        <dbReference type="Proteomes" id="UP000297031"/>
    </source>
</evidence>
<keyword evidence="7" id="KW-1185">Reference proteome</keyword>
<dbReference type="PANTHER" id="PTHR30371:SF0">
    <property type="entry name" value="SEC-INDEPENDENT PROTEIN TRANSLOCASE PROTEIN TATC, CHLOROPLASTIC-RELATED"/>
    <property type="match status" value="1"/>
</dbReference>
<accession>A0A4P7VQ58</accession>
<keyword evidence="5" id="KW-0811">Translocation</keyword>